<sequence length="50" mass="5306">MTPNAAWESDFDATGSRIIPVAGDRAVLVSTFMRLLAESSGRPLPFAAIV</sequence>
<protein>
    <submittedName>
        <fullName evidence="1">Uncharacterized protein</fullName>
    </submittedName>
</protein>
<dbReference type="RefSeq" id="WP_380556310.1">
    <property type="nucleotide sequence ID" value="NZ_JBHEZY010000011.1"/>
</dbReference>
<comment type="caution">
    <text evidence="1">The sequence shown here is derived from an EMBL/GenBank/DDBJ whole genome shotgun (WGS) entry which is preliminary data.</text>
</comment>
<evidence type="ECO:0000313" key="2">
    <source>
        <dbReference type="Proteomes" id="UP001592530"/>
    </source>
</evidence>
<gene>
    <name evidence="1" type="ORF">ACEZDB_25595</name>
</gene>
<name>A0ABV6X6X7_9ACTN</name>
<accession>A0ABV6X6X7</accession>
<dbReference type="Proteomes" id="UP001592530">
    <property type="component" value="Unassembled WGS sequence"/>
</dbReference>
<proteinExistence type="predicted"/>
<evidence type="ECO:0000313" key="1">
    <source>
        <dbReference type="EMBL" id="MFC1434030.1"/>
    </source>
</evidence>
<dbReference type="EMBL" id="JBHEZY010000011">
    <property type="protein sequence ID" value="MFC1434030.1"/>
    <property type="molecule type" value="Genomic_DNA"/>
</dbReference>
<reference evidence="1 2" key="1">
    <citation type="submission" date="2024-09" db="EMBL/GenBank/DDBJ databases">
        <authorList>
            <person name="Lee S.D."/>
        </authorList>
    </citation>
    <scope>NUCLEOTIDE SEQUENCE [LARGE SCALE GENOMIC DNA]</scope>
    <source>
        <strain evidence="1 2">N1-3</strain>
    </source>
</reference>
<organism evidence="1 2">
    <name type="scientific">Streptacidiphilus alkalitolerans</name>
    <dbReference type="NCBI Taxonomy" id="3342712"/>
    <lineage>
        <taxon>Bacteria</taxon>
        <taxon>Bacillati</taxon>
        <taxon>Actinomycetota</taxon>
        <taxon>Actinomycetes</taxon>
        <taxon>Kitasatosporales</taxon>
        <taxon>Streptomycetaceae</taxon>
        <taxon>Streptacidiphilus</taxon>
    </lineage>
</organism>